<organism evidence="2 3">
    <name type="scientific">Catonella massiliensis</name>
    <dbReference type="NCBI Taxonomy" id="2799636"/>
    <lineage>
        <taxon>Bacteria</taxon>
        <taxon>Bacillati</taxon>
        <taxon>Bacillota</taxon>
        <taxon>Clostridia</taxon>
        <taxon>Lachnospirales</taxon>
        <taxon>Lachnospiraceae</taxon>
        <taxon>Catonella</taxon>
    </lineage>
</organism>
<dbReference type="EMBL" id="JAEPRJ010000001">
    <property type="protein sequence ID" value="MBK5896447.1"/>
    <property type="molecule type" value="Genomic_DNA"/>
</dbReference>
<evidence type="ECO:0000259" key="1">
    <source>
        <dbReference type="Pfam" id="PF01609"/>
    </source>
</evidence>
<dbReference type="NCBIfam" id="NF033559">
    <property type="entry name" value="transpos_IS1634"/>
    <property type="match status" value="1"/>
</dbReference>
<keyword evidence="3" id="KW-1185">Reference proteome</keyword>
<gene>
    <name evidence="2" type="ORF">JJN12_01425</name>
</gene>
<accession>A0ABS1IX83</accession>
<dbReference type="InterPro" id="IPR047654">
    <property type="entry name" value="IS1634_transpos"/>
</dbReference>
<dbReference type="PANTHER" id="PTHR34614:SF2">
    <property type="entry name" value="TRANSPOSASE IS4-LIKE DOMAIN-CONTAINING PROTEIN"/>
    <property type="match status" value="1"/>
</dbReference>
<dbReference type="PANTHER" id="PTHR34614">
    <property type="match status" value="1"/>
</dbReference>
<dbReference type="SUPFAM" id="SSF53098">
    <property type="entry name" value="Ribonuclease H-like"/>
    <property type="match status" value="1"/>
</dbReference>
<dbReference type="InterPro" id="IPR012337">
    <property type="entry name" value="RNaseH-like_sf"/>
</dbReference>
<dbReference type="RefSeq" id="WP_208428017.1">
    <property type="nucleotide sequence ID" value="NZ_JAEPRJ010000001.1"/>
</dbReference>
<dbReference type="Pfam" id="PF01609">
    <property type="entry name" value="DDE_Tnp_1"/>
    <property type="match status" value="1"/>
</dbReference>
<protein>
    <submittedName>
        <fullName evidence="2">IS1634 family transposase</fullName>
    </submittedName>
</protein>
<sequence length="577" mass="67740">MKLTKSSSKNSTTYYVQKSYRIGDKTSTKTVERLGSIEELKARAGDKDPIEWAKEYVKKLTLSEKESRKDITVKYSGSRQIDKNIRKSVNVGYLFLKKIYNELRLPKVVEEISEKYKITYDLDDIFSSLLYTRILSPSSKEASFHYAENFLEKRNFDLHQVYRALEVLAKENDLIQKKLYENSMSVIERNKHILYYDCTNFYFETEEEDGFRKYGISKEHRPNPIVQMGLFMDADGIPLAFSMFPGNQNEQPSLAPLEKKIISDFGIDKLVVCTDSGLSSAPNRRFNDTKKRKFITTQSIKKLKDFLKEFCLSDEGWRKTGSKKTYRISELDPVEDYHTTFYKDRWINEDGLEQHLIITFSLKYQAYQRKIRGRQIEKASSCLDHPSTLTKRSANDYKRLLSQEHITRHGEMAEKSLIKLDMKKIAEEELYDGFYAVCTNLEDNAESIVRINHKRWEIEECFRIMKTEFKARPVYLSREDRIKAHFLTCYASLVLYRILEKRLTAQSPEVSFSCHEIIQTLRNMNMLVSLGDGYIPVYERTDLTDALHEISGFRTDLEIVSNRNMKKIFTKMKKEEK</sequence>
<reference evidence="2 3" key="1">
    <citation type="submission" date="2021-01" db="EMBL/GenBank/DDBJ databases">
        <title>Isolation and description of Catonella massiliensis sp. nov., a novel Catonella species, isolated from a stable periodontitis subject.</title>
        <authorList>
            <person name="Antezack A."/>
            <person name="Boxberger M."/>
            <person name="La Scola B."/>
            <person name="Monnet-Corti V."/>
        </authorList>
    </citation>
    <scope>NUCLEOTIDE SEQUENCE [LARGE SCALE GENOMIC DNA]</scope>
    <source>
        <strain evidence="2 3">Marseille-Q4567</strain>
    </source>
</reference>
<dbReference type="Proteomes" id="UP000604730">
    <property type="component" value="Unassembled WGS sequence"/>
</dbReference>
<name>A0ABS1IX83_9FIRM</name>
<evidence type="ECO:0000313" key="3">
    <source>
        <dbReference type="Proteomes" id="UP000604730"/>
    </source>
</evidence>
<dbReference type="InterPro" id="IPR002559">
    <property type="entry name" value="Transposase_11"/>
</dbReference>
<comment type="caution">
    <text evidence="2">The sequence shown here is derived from an EMBL/GenBank/DDBJ whole genome shotgun (WGS) entry which is preliminary data.</text>
</comment>
<feature type="domain" description="Transposase IS4-like" evidence="1">
    <location>
        <begin position="196"/>
        <end position="495"/>
    </location>
</feature>
<proteinExistence type="predicted"/>
<evidence type="ECO:0000313" key="2">
    <source>
        <dbReference type="EMBL" id="MBK5896447.1"/>
    </source>
</evidence>